<gene>
    <name evidence="1" type="ORF">NPIL_562561</name>
</gene>
<name>A0A8X6PWL0_NEPPI</name>
<dbReference type="AlphaFoldDB" id="A0A8X6PWL0"/>
<keyword evidence="2" id="KW-1185">Reference proteome</keyword>
<accession>A0A8X6PWL0</accession>
<reference evidence="1" key="1">
    <citation type="submission" date="2020-08" db="EMBL/GenBank/DDBJ databases">
        <title>Multicomponent nature underlies the extraordinary mechanical properties of spider dragline silk.</title>
        <authorList>
            <person name="Kono N."/>
            <person name="Nakamura H."/>
            <person name="Mori M."/>
            <person name="Yoshida Y."/>
            <person name="Ohtoshi R."/>
            <person name="Malay A.D."/>
            <person name="Moran D.A.P."/>
            <person name="Tomita M."/>
            <person name="Numata K."/>
            <person name="Arakawa K."/>
        </authorList>
    </citation>
    <scope>NUCLEOTIDE SEQUENCE</scope>
</reference>
<dbReference type="EMBL" id="BMAW01024237">
    <property type="protein sequence ID" value="GFT87065.1"/>
    <property type="molecule type" value="Genomic_DNA"/>
</dbReference>
<organism evidence="1 2">
    <name type="scientific">Nephila pilipes</name>
    <name type="common">Giant wood spider</name>
    <name type="synonym">Nephila maculata</name>
    <dbReference type="NCBI Taxonomy" id="299642"/>
    <lineage>
        <taxon>Eukaryota</taxon>
        <taxon>Metazoa</taxon>
        <taxon>Ecdysozoa</taxon>
        <taxon>Arthropoda</taxon>
        <taxon>Chelicerata</taxon>
        <taxon>Arachnida</taxon>
        <taxon>Araneae</taxon>
        <taxon>Araneomorphae</taxon>
        <taxon>Entelegynae</taxon>
        <taxon>Araneoidea</taxon>
        <taxon>Nephilidae</taxon>
        <taxon>Nephila</taxon>
    </lineage>
</organism>
<protein>
    <submittedName>
        <fullName evidence="1">Uncharacterized protein</fullName>
    </submittedName>
</protein>
<sequence length="146" mass="16682">MHLLFTIERDVVRSSFAIVHKSPLEVFFLYRFAYRDRYIAPLKYRHIRKSAPANLPKAQRRACVKATVKQRKRRRAASAGQKLKPFANARTASRKRVAVAHIAHGKRPSARHAAATHMARTRGVNAATFLRFVKKLVVGILWITNV</sequence>
<proteinExistence type="predicted"/>
<comment type="caution">
    <text evidence="1">The sequence shown here is derived from an EMBL/GenBank/DDBJ whole genome shotgun (WGS) entry which is preliminary data.</text>
</comment>
<evidence type="ECO:0000313" key="1">
    <source>
        <dbReference type="EMBL" id="GFT87065.1"/>
    </source>
</evidence>
<dbReference type="Proteomes" id="UP000887013">
    <property type="component" value="Unassembled WGS sequence"/>
</dbReference>
<evidence type="ECO:0000313" key="2">
    <source>
        <dbReference type="Proteomes" id="UP000887013"/>
    </source>
</evidence>